<dbReference type="EMBL" id="CP016761">
    <property type="protein sequence ID" value="ANX12270.1"/>
    <property type="molecule type" value="Genomic_DNA"/>
</dbReference>
<evidence type="ECO:0000256" key="6">
    <source>
        <dbReference type="ARBA" id="ARBA00052891"/>
    </source>
</evidence>
<dbReference type="PIRSF" id="PIRSF001553">
    <property type="entry name" value="SucCS_alpha"/>
    <property type="match status" value="1"/>
</dbReference>
<feature type="binding site" evidence="7">
    <location>
        <begin position="96"/>
        <end position="98"/>
    </location>
    <ligand>
        <name>CoA</name>
        <dbReference type="ChEBI" id="CHEBI:57287"/>
    </ligand>
</feature>
<comment type="catalytic activity">
    <reaction evidence="6">
        <text>GTP + succinate + CoA = succinyl-CoA + GDP + phosphate</text>
        <dbReference type="Rhea" id="RHEA:22120"/>
        <dbReference type="ChEBI" id="CHEBI:30031"/>
        <dbReference type="ChEBI" id="CHEBI:37565"/>
        <dbReference type="ChEBI" id="CHEBI:43474"/>
        <dbReference type="ChEBI" id="CHEBI:57287"/>
        <dbReference type="ChEBI" id="CHEBI:57292"/>
        <dbReference type="ChEBI" id="CHEBI:58189"/>
    </reaction>
    <physiologicalReaction direction="right-to-left" evidence="6">
        <dbReference type="Rhea" id="RHEA:22122"/>
    </physiologicalReaction>
</comment>
<sequence length="307" mass="32071">MSIFINKDTKVIVQGITGSVGLFHTKQMLEYGTKIVGGVTPGKGGTEVEGLPVFNTVADAVKETGANASVIYVPPAFAAEAIIEAVDAELDLAICITEGIPVMDMVKVKRYMEGKKTRLVGPNCPGVITPEECKIGIMPGYIHTKGHVGVVSRSGTLTYEAVHQLSERGIGQSTAVGIGGDPVNGTDFIDVLKAFNEDEDTYAVIMIGEIGGTAEEEAAEWVKANMTKPVVGFIGGQTAPPGKRMGHAGAIISGGKGTADEKIKTMKACGIKVAATPSVMGETLVEALKENDLYDVCVTNKEKASKA</sequence>
<dbReference type="SUPFAM" id="SSF51735">
    <property type="entry name" value="NAD(P)-binding Rossmann-fold domains"/>
    <property type="match status" value="1"/>
</dbReference>
<feature type="domain" description="CoA-binding" evidence="11">
    <location>
        <begin position="4"/>
        <end position="100"/>
    </location>
</feature>
<comment type="subunit">
    <text evidence="7 10">Heterotetramer of two alpha and two beta subunits.</text>
</comment>
<dbReference type="GO" id="GO:0006099">
    <property type="term" value="P:tricarboxylic acid cycle"/>
    <property type="evidence" value="ECO:0007669"/>
    <property type="project" value="UniProtKB-UniRule"/>
</dbReference>
<dbReference type="PROSITE" id="PS01216">
    <property type="entry name" value="SUCCINYL_COA_LIG_1"/>
    <property type="match status" value="1"/>
</dbReference>
<feature type="binding site" evidence="7">
    <location>
        <begin position="17"/>
        <end position="20"/>
    </location>
    <ligand>
        <name>CoA</name>
        <dbReference type="ChEBI" id="CHEBI:57287"/>
    </ligand>
</feature>
<dbReference type="HAMAP" id="MF_01988">
    <property type="entry name" value="Succ_CoA_alpha"/>
    <property type="match status" value="1"/>
</dbReference>
<evidence type="ECO:0000313" key="15">
    <source>
        <dbReference type="Proteomes" id="UP000188597"/>
    </source>
</evidence>
<dbReference type="Pfam" id="PF02629">
    <property type="entry name" value="CoA_binding"/>
    <property type="match status" value="1"/>
</dbReference>
<proteinExistence type="inferred from homology"/>
<dbReference type="NCBIfam" id="TIGR01019">
    <property type="entry name" value="sucCoAalpha"/>
    <property type="match status" value="1"/>
</dbReference>
<dbReference type="InterPro" id="IPR036291">
    <property type="entry name" value="NAD(P)-bd_dom_sf"/>
</dbReference>
<dbReference type="InterPro" id="IPR016102">
    <property type="entry name" value="Succinyl-CoA_synth-like"/>
</dbReference>
<comment type="pathway">
    <text evidence="1 7 10">Carbohydrate metabolism; tricarboxylic acid cycle; succinate from succinyl-CoA (ligase route): step 1/1.</text>
</comment>
<keyword evidence="14" id="KW-1185">Reference proteome</keyword>
<keyword evidence="4 7" id="KW-0547">Nucleotide-binding</keyword>
<dbReference type="SUPFAM" id="SSF52210">
    <property type="entry name" value="Succinyl-CoA synthetase domains"/>
    <property type="match status" value="1"/>
</dbReference>
<dbReference type="GO" id="GO:0004775">
    <property type="term" value="F:succinate-CoA ligase (ADP-forming) activity"/>
    <property type="evidence" value="ECO:0007669"/>
    <property type="project" value="UniProtKB-UniRule"/>
</dbReference>
<evidence type="ECO:0000256" key="8">
    <source>
        <dbReference type="PIRSR" id="PIRSR001553-1"/>
    </source>
</evidence>
<dbReference type="Proteomes" id="UP000077412">
    <property type="component" value="Chromosome"/>
</dbReference>
<reference evidence="12 14" key="1">
    <citation type="submission" date="2016-08" db="EMBL/GenBank/DDBJ databases">
        <title>Complete genome sequence of Fictibacillus arsenicus G25-54, a strain with toxicity to nematodes and a potential arsenic-resistance activity.</title>
        <authorList>
            <person name="Zheng Z."/>
        </authorList>
    </citation>
    <scope>NUCLEOTIDE SEQUENCE [LARGE SCALE GENOMIC DNA]</scope>
    <source>
        <strain evidence="12 14">G25-54</strain>
    </source>
</reference>
<evidence type="ECO:0000256" key="3">
    <source>
        <dbReference type="ARBA" id="ARBA00022598"/>
    </source>
</evidence>
<dbReference type="Gene3D" id="3.40.50.720">
    <property type="entry name" value="NAD(P)-binding Rossmann-like Domain"/>
    <property type="match status" value="1"/>
</dbReference>
<gene>
    <name evidence="7" type="primary">sucD</name>
    <name evidence="12" type="ORF">ABE41_009635</name>
    <name evidence="13" type="ORF">UN64_07445</name>
</gene>
<dbReference type="Pfam" id="PF00549">
    <property type="entry name" value="Ligase_CoA"/>
    <property type="match status" value="1"/>
</dbReference>
<feature type="binding site" evidence="7">
    <location>
        <position position="159"/>
    </location>
    <ligand>
        <name>substrate</name>
        <note>ligand shared with subunit beta</note>
    </ligand>
</feature>
<dbReference type="AlphaFoldDB" id="A0A1B1Z4B4"/>
<protein>
    <recommendedName>
        <fullName evidence="7">Succinate--CoA ligase [ADP-forming] subunit alpha</fullName>
        <ecNumber evidence="7">6.2.1.5</ecNumber>
    </recommendedName>
    <alternativeName>
        <fullName evidence="7">Succinyl-CoA synthetase subunit alpha</fullName>
        <shortName evidence="7">SCS-alpha</shortName>
    </alternativeName>
</protein>
<comment type="catalytic activity">
    <reaction evidence="5">
        <text>succinate + ATP + CoA = succinyl-CoA + ADP + phosphate</text>
        <dbReference type="Rhea" id="RHEA:17661"/>
        <dbReference type="ChEBI" id="CHEBI:30031"/>
        <dbReference type="ChEBI" id="CHEBI:30616"/>
        <dbReference type="ChEBI" id="CHEBI:43474"/>
        <dbReference type="ChEBI" id="CHEBI:57287"/>
        <dbReference type="ChEBI" id="CHEBI:57292"/>
        <dbReference type="ChEBI" id="CHEBI:456216"/>
        <dbReference type="EC" id="6.2.1.5"/>
    </reaction>
    <physiologicalReaction direction="right-to-left" evidence="5">
        <dbReference type="Rhea" id="RHEA:17663"/>
    </physiologicalReaction>
</comment>
<dbReference type="PANTHER" id="PTHR11117:SF2">
    <property type="entry name" value="SUCCINATE--COA LIGASE [ADP_GDP-FORMING] SUBUNIT ALPHA, MITOCHONDRIAL"/>
    <property type="match status" value="1"/>
</dbReference>
<dbReference type="GO" id="GO:0005829">
    <property type="term" value="C:cytosol"/>
    <property type="evidence" value="ECO:0007669"/>
    <property type="project" value="TreeGrafter"/>
</dbReference>
<dbReference type="PANTHER" id="PTHR11117">
    <property type="entry name" value="SUCCINYL-COA LIGASE SUBUNIT ALPHA"/>
    <property type="match status" value="1"/>
</dbReference>
<dbReference type="NCBIfam" id="NF004230">
    <property type="entry name" value="PRK05678.1"/>
    <property type="match status" value="1"/>
</dbReference>
<organism evidence="12 14">
    <name type="scientific">Fictibacillus arsenicus</name>
    <dbReference type="NCBI Taxonomy" id="255247"/>
    <lineage>
        <taxon>Bacteria</taxon>
        <taxon>Bacillati</taxon>
        <taxon>Bacillota</taxon>
        <taxon>Bacilli</taxon>
        <taxon>Bacillales</taxon>
        <taxon>Fictibacillaceae</taxon>
        <taxon>Fictibacillus</taxon>
    </lineage>
</organism>
<evidence type="ECO:0000256" key="7">
    <source>
        <dbReference type="HAMAP-Rule" id="MF_01988"/>
    </source>
</evidence>
<reference evidence="13 15" key="2">
    <citation type="submission" date="2016-11" db="EMBL/GenBank/DDBJ databases">
        <authorList>
            <person name="Jaros S."/>
            <person name="Januszkiewicz K."/>
            <person name="Wedrychowicz H."/>
        </authorList>
    </citation>
    <scope>NUCLEOTIDE SEQUENCE [LARGE SCALE GENOMIC DNA]</scope>
    <source>
        <strain evidence="13 15">Con a/3</strain>
    </source>
</reference>
<keyword evidence="2 7" id="KW-0816">Tricarboxylic acid cycle</keyword>
<evidence type="ECO:0000256" key="1">
    <source>
        <dbReference type="ARBA" id="ARBA00005064"/>
    </source>
</evidence>
<accession>A0A1B1Z4B4</accession>
<dbReference type="KEGG" id="far:ABE41_009635"/>
<dbReference type="InterPro" id="IPR005810">
    <property type="entry name" value="CoA_lig_alpha"/>
</dbReference>
<evidence type="ECO:0000256" key="9">
    <source>
        <dbReference type="RuleBase" id="RU000677"/>
    </source>
</evidence>
<dbReference type="InterPro" id="IPR005811">
    <property type="entry name" value="SUCC_ACL_C"/>
</dbReference>
<dbReference type="PROSITE" id="PS00399">
    <property type="entry name" value="SUCCINYL_COA_LIG_2"/>
    <property type="match status" value="1"/>
</dbReference>
<feature type="binding site" evidence="7">
    <location>
        <position position="43"/>
    </location>
    <ligand>
        <name>CoA</name>
        <dbReference type="ChEBI" id="CHEBI:57287"/>
    </ligand>
</feature>
<evidence type="ECO:0000313" key="12">
    <source>
        <dbReference type="EMBL" id="ANX12270.1"/>
    </source>
</evidence>
<dbReference type="GO" id="GO:0004776">
    <property type="term" value="F:succinate-CoA ligase (GDP-forming) activity"/>
    <property type="evidence" value="ECO:0007669"/>
    <property type="project" value="TreeGrafter"/>
</dbReference>
<dbReference type="GO" id="GO:0009361">
    <property type="term" value="C:succinate-CoA ligase complex (ADP-forming)"/>
    <property type="evidence" value="ECO:0007669"/>
    <property type="project" value="TreeGrafter"/>
</dbReference>
<dbReference type="GO" id="GO:0000166">
    <property type="term" value="F:nucleotide binding"/>
    <property type="evidence" value="ECO:0007669"/>
    <property type="project" value="UniProtKB-KW"/>
</dbReference>
<dbReference type="PRINTS" id="PR01798">
    <property type="entry name" value="SCOASYNTHASE"/>
</dbReference>
<feature type="active site" description="Tele-phosphohistidine intermediate" evidence="7 8">
    <location>
        <position position="247"/>
    </location>
</feature>
<evidence type="ECO:0000313" key="14">
    <source>
        <dbReference type="Proteomes" id="UP000077412"/>
    </source>
</evidence>
<comment type="function">
    <text evidence="7 10">Succinyl-CoA synthetase functions in the citric acid cycle (TCA), coupling the hydrolysis of succinyl-CoA to the synthesis of either ATP or GTP and thus represents the only step of substrate-level phosphorylation in the TCA. The alpha subunit of the enzyme binds the substrates coenzyme A and phosphate, while succinate binding and nucleotide specificity is provided by the beta subunit.</text>
</comment>
<name>A0A1B1Z4B4_9BACL</name>
<dbReference type="InterPro" id="IPR017440">
    <property type="entry name" value="Cit_synth/succinyl-CoA_lig_AS"/>
</dbReference>
<dbReference type="Proteomes" id="UP000188597">
    <property type="component" value="Unassembled WGS sequence"/>
</dbReference>
<evidence type="ECO:0000256" key="5">
    <source>
        <dbReference type="ARBA" id="ARBA00050563"/>
    </source>
</evidence>
<dbReference type="UniPathway" id="UPA00223">
    <property type="reaction ID" value="UER00999"/>
</dbReference>
<comment type="similarity">
    <text evidence="7 9">Belongs to the succinate/malate CoA ligase alpha subunit family.</text>
</comment>
<dbReference type="InterPro" id="IPR033847">
    <property type="entry name" value="Citrt_syn/SCS-alpha_CS"/>
</dbReference>
<dbReference type="EMBL" id="MQMF01000002">
    <property type="protein sequence ID" value="OOE11947.1"/>
    <property type="molecule type" value="Genomic_DNA"/>
</dbReference>
<dbReference type="RefSeq" id="WP_066289375.1">
    <property type="nucleotide sequence ID" value="NZ_CP016761.1"/>
</dbReference>
<dbReference type="STRING" id="255247.ABE41_009635"/>
<dbReference type="Gene3D" id="3.40.50.261">
    <property type="entry name" value="Succinyl-CoA synthetase domains"/>
    <property type="match status" value="1"/>
</dbReference>
<evidence type="ECO:0000256" key="2">
    <source>
        <dbReference type="ARBA" id="ARBA00022532"/>
    </source>
</evidence>
<evidence type="ECO:0000256" key="4">
    <source>
        <dbReference type="ARBA" id="ARBA00022741"/>
    </source>
</evidence>
<dbReference type="InterPro" id="IPR003781">
    <property type="entry name" value="CoA-bd"/>
</dbReference>
<dbReference type="OrthoDB" id="9807196at2"/>
<dbReference type="EC" id="6.2.1.5" evidence="7"/>
<dbReference type="FunFam" id="3.40.50.261:FF:000002">
    <property type="entry name" value="Succinate--CoA ligase [ADP-forming] subunit alpha"/>
    <property type="match status" value="1"/>
</dbReference>
<evidence type="ECO:0000313" key="13">
    <source>
        <dbReference type="EMBL" id="OOE11947.1"/>
    </source>
</evidence>
<keyword evidence="3 7" id="KW-0436">Ligase</keyword>
<evidence type="ECO:0000259" key="11">
    <source>
        <dbReference type="SMART" id="SM00881"/>
    </source>
</evidence>
<dbReference type="FunFam" id="3.40.50.720:FF:000002">
    <property type="entry name" value="Succinate--CoA ligase [ADP-forming] subunit alpha"/>
    <property type="match status" value="1"/>
</dbReference>
<dbReference type="SMART" id="SM00881">
    <property type="entry name" value="CoA_binding"/>
    <property type="match status" value="1"/>
</dbReference>
<evidence type="ECO:0000256" key="10">
    <source>
        <dbReference type="RuleBase" id="RU000699"/>
    </source>
</evidence>